<dbReference type="Gene3D" id="3.40.50.300">
    <property type="entry name" value="P-loop containing nucleotide triphosphate hydrolases"/>
    <property type="match status" value="1"/>
</dbReference>
<dbReference type="InterPro" id="IPR019734">
    <property type="entry name" value="TPR_rpt"/>
</dbReference>
<dbReference type="GO" id="GO:0004016">
    <property type="term" value="F:adenylate cyclase activity"/>
    <property type="evidence" value="ECO:0007669"/>
    <property type="project" value="UniProtKB-ARBA"/>
</dbReference>
<dbReference type="InterPro" id="IPR001054">
    <property type="entry name" value="A/G_cyclase"/>
</dbReference>
<dbReference type="Gene3D" id="1.25.40.10">
    <property type="entry name" value="Tetratricopeptide repeat domain"/>
    <property type="match status" value="2"/>
</dbReference>
<dbReference type="InterPro" id="IPR008271">
    <property type="entry name" value="Ser/Thr_kinase_AS"/>
</dbReference>
<proteinExistence type="predicted"/>
<dbReference type="GO" id="GO:0009190">
    <property type="term" value="P:cyclic nucleotide biosynthetic process"/>
    <property type="evidence" value="ECO:0007669"/>
    <property type="project" value="InterPro"/>
</dbReference>
<dbReference type="GO" id="GO:0035556">
    <property type="term" value="P:intracellular signal transduction"/>
    <property type="evidence" value="ECO:0007669"/>
    <property type="project" value="InterPro"/>
</dbReference>
<dbReference type="RefSeq" id="WP_053066846.1">
    <property type="nucleotide sequence ID" value="NZ_CP011509.1"/>
</dbReference>
<dbReference type="Pfam" id="PF13191">
    <property type="entry name" value="AAA_16"/>
    <property type="match status" value="1"/>
</dbReference>
<dbReference type="EMBL" id="QUMU01000001">
    <property type="protein sequence ID" value="REG37186.1"/>
    <property type="molecule type" value="Genomic_DNA"/>
</dbReference>
<dbReference type="EMBL" id="CP011509">
    <property type="protein sequence ID" value="AKJ04761.1"/>
    <property type="molecule type" value="Genomic_DNA"/>
</dbReference>
<feature type="domain" description="Protein kinase" evidence="5">
    <location>
        <begin position="44"/>
        <end position="310"/>
    </location>
</feature>
<keyword evidence="2 4" id="KW-0547">Nucleotide-binding</keyword>
<evidence type="ECO:0000256" key="4">
    <source>
        <dbReference type="PROSITE-ProRule" id="PRU10141"/>
    </source>
</evidence>
<keyword evidence="9" id="KW-1185">Reference proteome</keyword>
<dbReference type="CDD" id="cd14014">
    <property type="entry name" value="STKc_PknB_like"/>
    <property type="match status" value="1"/>
</dbReference>
<dbReference type="InterPro" id="IPR000719">
    <property type="entry name" value="Prot_kinase_dom"/>
</dbReference>
<dbReference type="Gene3D" id="1.10.510.10">
    <property type="entry name" value="Transferase(Phosphotransferase) domain 1"/>
    <property type="match status" value="1"/>
</dbReference>
<dbReference type="SUPFAM" id="SSF52540">
    <property type="entry name" value="P-loop containing nucleoside triphosphate hydrolases"/>
    <property type="match status" value="1"/>
</dbReference>
<dbReference type="CDD" id="cd07302">
    <property type="entry name" value="CHD"/>
    <property type="match status" value="1"/>
</dbReference>
<dbReference type="SUPFAM" id="SSF56112">
    <property type="entry name" value="Protein kinase-like (PK-like)"/>
    <property type="match status" value="1"/>
</dbReference>
<evidence type="ECO:0000313" key="9">
    <source>
        <dbReference type="Proteomes" id="UP000256345"/>
    </source>
</evidence>
<dbReference type="PANTHER" id="PTHR16305">
    <property type="entry name" value="TESTICULAR SOLUBLE ADENYLYL CYCLASE"/>
    <property type="match status" value="1"/>
</dbReference>
<dbReference type="InterPro" id="IPR017441">
    <property type="entry name" value="Protein_kinase_ATP_BS"/>
</dbReference>
<dbReference type="Gene3D" id="3.30.200.20">
    <property type="entry name" value="Phosphorylase Kinase, domain 1"/>
    <property type="match status" value="1"/>
</dbReference>
<dbReference type="PROSITE" id="PS50011">
    <property type="entry name" value="PROTEIN_KINASE_DOM"/>
    <property type="match status" value="1"/>
</dbReference>
<dbReference type="GO" id="GO:0005524">
    <property type="term" value="F:ATP binding"/>
    <property type="evidence" value="ECO:0007669"/>
    <property type="project" value="UniProtKB-UniRule"/>
</dbReference>
<organism evidence="6 8">
    <name type="scientific">Archangium gephyra</name>
    <dbReference type="NCBI Taxonomy" id="48"/>
    <lineage>
        <taxon>Bacteria</taxon>
        <taxon>Pseudomonadati</taxon>
        <taxon>Myxococcota</taxon>
        <taxon>Myxococcia</taxon>
        <taxon>Myxococcales</taxon>
        <taxon>Cystobacterineae</taxon>
        <taxon>Archangiaceae</taxon>
        <taxon>Archangium</taxon>
    </lineage>
</organism>
<dbReference type="InterPro" id="IPR011009">
    <property type="entry name" value="Kinase-like_dom_sf"/>
</dbReference>
<evidence type="ECO:0000256" key="2">
    <source>
        <dbReference type="ARBA" id="ARBA00022741"/>
    </source>
</evidence>
<dbReference type="SMART" id="SM00220">
    <property type="entry name" value="S_TKc"/>
    <property type="match status" value="1"/>
</dbReference>
<dbReference type="PANTHER" id="PTHR16305:SF28">
    <property type="entry name" value="GUANYLATE CYCLASE DOMAIN-CONTAINING PROTEIN"/>
    <property type="match status" value="1"/>
</dbReference>
<evidence type="ECO:0000256" key="1">
    <source>
        <dbReference type="ARBA" id="ARBA00004167"/>
    </source>
</evidence>
<dbReference type="KEGG" id="age:AA314_06387"/>
<evidence type="ECO:0000256" key="3">
    <source>
        <dbReference type="ARBA" id="ARBA00022840"/>
    </source>
</evidence>
<evidence type="ECO:0000313" key="7">
    <source>
        <dbReference type="EMBL" id="REG37186.1"/>
    </source>
</evidence>
<dbReference type="Proteomes" id="UP000256345">
    <property type="component" value="Unassembled WGS sequence"/>
</dbReference>
<reference evidence="7 9" key="2">
    <citation type="submission" date="2018-08" db="EMBL/GenBank/DDBJ databases">
        <title>Genomic Encyclopedia of Archaeal and Bacterial Type Strains, Phase II (KMG-II): from individual species to whole genera.</title>
        <authorList>
            <person name="Goeker M."/>
        </authorList>
    </citation>
    <scope>NUCLEOTIDE SEQUENCE [LARGE SCALE GENOMIC DNA]</scope>
    <source>
        <strain evidence="7 9">DSM 2261</strain>
    </source>
</reference>
<protein>
    <submittedName>
        <fullName evidence="7">ATPase</fullName>
    </submittedName>
    <submittedName>
        <fullName evidence="6">Adenylate cyclase</fullName>
    </submittedName>
</protein>
<dbReference type="GO" id="GO:0016020">
    <property type="term" value="C:membrane"/>
    <property type="evidence" value="ECO:0007669"/>
    <property type="project" value="UniProtKB-SubCell"/>
</dbReference>
<dbReference type="SMART" id="SM00028">
    <property type="entry name" value="TPR"/>
    <property type="match status" value="4"/>
</dbReference>
<dbReference type="SUPFAM" id="SSF48452">
    <property type="entry name" value="TPR-like"/>
    <property type="match status" value="3"/>
</dbReference>
<dbReference type="InterPro" id="IPR011990">
    <property type="entry name" value="TPR-like_helical_dom_sf"/>
</dbReference>
<dbReference type="InterPro" id="IPR041664">
    <property type="entry name" value="AAA_16"/>
</dbReference>
<keyword evidence="3 4" id="KW-0067">ATP-binding</keyword>
<dbReference type="Proteomes" id="UP000035579">
    <property type="component" value="Chromosome"/>
</dbReference>
<name>A0AAC8QCV9_9BACT</name>
<dbReference type="InterPro" id="IPR027417">
    <property type="entry name" value="P-loop_NTPase"/>
</dbReference>
<dbReference type="Gene3D" id="3.30.70.1230">
    <property type="entry name" value="Nucleotide cyclase"/>
    <property type="match status" value="1"/>
</dbReference>
<dbReference type="PROSITE" id="PS00107">
    <property type="entry name" value="PROTEIN_KINASE_ATP"/>
    <property type="match status" value="1"/>
</dbReference>
<evidence type="ECO:0000259" key="5">
    <source>
        <dbReference type="PROSITE" id="PS50011"/>
    </source>
</evidence>
<dbReference type="GO" id="GO:0005737">
    <property type="term" value="C:cytoplasm"/>
    <property type="evidence" value="ECO:0007669"/>
    <property type="project" value="TreeGrafter"/>
</dbReference>
<accession>A0AAC8QCV9</accession>
<dbReference type="GO" id="GO:0004672">
    <property type="term" value="F:protein kinase activity"/>
    <property type="evidence" value="ECO:0007669"/>
    <property type="project" value="InterPro"/>
</dbReference>
<evidence type="ECO:0000313" key="6">
    <source>
        <dbReference type="EMBL" id="AKJ04761.1"/>
    </source>
</evidence>
<comment type="subcellular location">
    <subcellularLocation>
        <location evidence="1">Membrane</location>
        <topology evidence="1">Single-pass membrane protein</topology>
    </subcellularLocation>
</comment>
<dbReference type="Pfam" id="PF00069">
    <property type="entry name" value="Pkinase"/>
    <property type="match status" value="1"/>
</dbReference>
<feature type="binding site" evidence="4">
    <location>
        <position position="73"/>
    </location>
    <ligand>
        <name>ATP</name>
        <dbReference type="ChEBI" id="CHEBI:30616"/>
    </ligand>
</feature>
<sequence>MSDFEDDETSVSEASFLLKVLQINPFAELPRIGEKLEGNEGHRYEVLKHLGGGGMGHVFLSWDEVLWRQVALKFLLADPGRDEEVLREARAVARLDHDHIVHIFDVARWRRSPGMQHIPFLVMEALKGESLAALLKRGPLEVRHALELLESIALGLAHAHACGLVHRDLKPDNVFLTRQGKVKLLDFGLSHVMAATTPQAPFLPLAGTPAYMAPEQWRGAPQDARVDVWAAGVVLYEMLTGHVPYPRARLGELRAQVLSGESMPSVRLRVPEVPEEVQTLLKRALAKAPDRRFPSARELLRELGELRARLEGPLREAASLASVPQLRQLTLICCQLTWRDGLAERLDPDDLREVVAAFHEGCEELIGRYGGTITSSMGAEVFACVGCRQVREIDTERSVHAALRLAHDVPGMIQRSLPHVSLSGLATRVGLHTDLMVGLETGALQAEAAKVAAWLASQAGPGEVWIGRTTRKLVQGAFELEPLGARLFEGQGLTGSECMERHRVVCERKAEVRFDRALATRGVTPLVGRKRELRRLLTLWERARGGQGALVLVCGEAGIGKSRLLRELLERVPPESATRLRLQCWSPLSANTLHPTVALLQGLIRSSPRSPPLLQRRKLEERLGALGLPEESVALLGLLLGLPLPEGSSLLQLTPARRREKTHEALVELLLRLARQRPMLILVEDLHWSDSSWLEFLGILMERIGGARLLIALSTRPELQPDWSNRPWFHKLPLRRLPTRLAATLVREAANGASLSEKAVRELVGRTDGMPLFIEEMTHMVLEQSASGALEPGGLPGSIPVTLHELLQARLDMRPSRQKALAQLGAILGRDFSSALLAAVSGHDAAELRHELAGLVEAGLFQEERAETGESGYRFRHALFQEAAYQSLPRGERRLHHSRIAQVLEEHFPTLVEARPELLAHHHTEAGQHTRAVPCWRKAGMLALNRRAIPEALKHLSQALELLRRLPGSHLHPGEELQVLTALGFAQAELQGFDSPVAARTYARAWALLRRMNEVTPLLGASFWEIFVYHLERLELALCREVARHVITQAERQQDPELLSMGQLMRAVVFTYQGRVRSALESSERAMGRARFSLKQHRELVVRHRRGSPTEALAYLSCIHSLAGRLEQAREHGRDALKLARRVGEPVTLAGVLTYTALACLIRRDLQDASRWAEEFIAISRERGDLLRQAWACVIRGRVLADQGQPKQALAIVQRLTAYWWDQRSHAGLTYCFCMIAELHLMLGQVRQGLTAVHKALDLVRRTGERICEAELHRVRGELLRIWGLEHRAKHEFFRAIAIAREQGTLLFELRATVCLARLLRDLGRQEPARQLLVRILERFEPDVDSADLGEARALLARLVHGDPCHVPPGS</sequence>
<evidence type="ECO:0000313" key="8">
    <source>
        <dbReference type="Proteomes" id="UP000035579"/>
    </source>
</evidence>
<gene>
    <name evidence="6" type="ORF">AA314_06387</name>
    <name evidence="7" type="ORF">ATI61_101164</name>
</gene>
<reference evidence="6 8" key="1">
    <citation type="submission" date="2015-05" db="EMBL/GenBank/DDBJ databases">
        <title>Genome assembly of Archangium gephyra DSM 2261.</title>
        <authorList>
            <person name="Sharma G."/>
            <person name="Subramanian S."/>
        </authorList>
    </citation>
    <scope>NUCLEOTIDE SEQUENCE [LARGE SCALE GENOMIC DNA]</scope>
    <source>
        <strain evidence="6 8">DSM 2261</strain>
    </source>
</reference>
<dbReference type="PROSITE" id="PS00108">
    <property type="entry name" value="PROTEIN_KINASE_ST"/>
    <property type="match status" value="1"/>
</dbReference>
<dbReference type="InterPro" id="IPR029787">
    <property type="entry name" value="Nucleotide_cyclase"/>
</dbReference>
<dbReference type="SUPFAM" id="SSF55073">
    <property type="entry name" value="Nucleotide cyclase"/>
    <property type="match status" value="1"/>
</dbReference>